<dbReference type="Proteomes" id="UP000635142">
    <property type="component" value="Unassembled WGS sequence"/>
</dbReference>
<dbReference type="SUPFAM" id="SSF53187">
    <property type="entry name" value="Zn-dependent exopeptidases"/>
    <property type="match status" value="1"/>
</dbReference>
<name>A0A927D2N9_9RHOB</name>
<dbReference type="InterPro" id="IPR011227">
    <property type="entry name" value="UCP029730"/>
</dbReference>
<reference evidence="1" key="1">
    <citation type="submission" date="2020-08" db="EMBL/GenBank/DDBJ databases">
        <title>Sulfitobacter aestuariivivens sp. nov., isolated from a tidal flat.</title>
        <authorList>
            <person name="Park S."/>
            <person name="Yoon J.-H."/>
        </authorList>
    </citation>
    <scope>NUCLEOTIDE SEQUENCE</scope>
    <source>
        <strain evidence="1">TSTF-M16</strain>
    </source>
</reference>
<accession>A0A927D2N9</accession>
<dbReference type="InterPro" id="IPR007709">
    <property type="entry name" value="N-FG_amidohydro"/>
</dbReference>
<gene>
    <name evidence="1" type="ORF">H9Q16_08305</name>
</gene>
<dbReference type="EMBL" id="JACTAG010000001">
    <property type="protein sequence ID" value="MBD3663920.1"/>
    <property type="molecule type" value="Genomic_DNA"/>
</dbReference>
<dbReference type="Pfam" id="PF05013">
    <property type="entry name" value="FGase"/>
    <property type="match status" value="1"/>
</dbReference>
<protein>
    <submittedName>
        <fullName evidence="1">N-formylglutamate amidohydrolase</fullName>
    </submittedName>
</protein>
<keyword evidence="2" id="KW-1185">Reference proteome</keyword>
<dbReference type="Gene3D" id="3.40.630.40">
    <property type="entry name" value="Zn-dependent exopeptidases"/>
    <property type="match status" value="1"/>
</dbReference>
<dbReference type="AlphaFoldDB" id="A0A927D2N9"/>
<organism evidence="1 2">
    <name type="scientific">Sulfitobacter aestuariivivens</name>
    <dbReference type="NCBI Taxonomy" id="2766981"/>
    <lineage>
        <taxon>Bacteria</taxon>
        <taxon>Pseudomonadati</taxon>
        <taxon>Pseudomonadota</taxon>
        <taxon>Alphaproteobacteria</taxon>
        <taxon>Rhodobacterales</taxon>
        <taxon>Roseobacteraceae</taxon>
        <taxon>Sulfitobacter</taxon>
    </lineage>
</organism>
<dbReference type="RefSeq" id="WP_191074840.1">
    <property type="nucleotide sequence ID" value="NZ_JACTAG010000001.1"/>
</dbReference>
<proteinExistence type="predicted"/>
<dbReference type="PIRSF" id="PIRSF029730">
    <property type="entry name" value="UCP029730"/>
    <property type="match status" value="1"/>
</dbReference>
<evidence type="ECO:0000313" key="2">
    <source>
        <dbReference type="Proteomes" id="UP000635142"/>
    </source>
</evidence>
<comment type="caution">
    <text evidence="1">The sequence shown here is derived from an EMBL/GenBank/DDBJ whole genome shotgun (WGS) entry which is preliminary data.</text>
</comment>
<sequence length="252" mass="26965">MNHLDGPLDETIVDLRAVRGGSRMVIVCEHASAHIPLALGDLGLADDALLSHVVWDPGAMGLAEQLAARLQATLVAAKTSRLVYDCNRPPDAADAMPARTEVGEVPGNAHLTDAQKSDRIRTYYEPFRAAVAGILAGIEDPVLVTVHSFTPVFYGTRREVEIGILHDSDARLADALLARRDPPYVVRRNAPYGPADGVTHTLKVHALPGGFLNVMIEVRNDLIADAEAQAAMADMLAGWIEAALADLKVTVC</sequence>
<evidence type="ECO:0000313" key="1">
    <source>
        <dbReference type="EMBL" id="MBD3663920.1"/>
    </source>
</evidence>